<comment type="catalytic activity">
    <reaction evidence="6 7">
        <text>Release of N-terminal amino acids, preferentially methionine, from peptides and arylamides.</text>
        <dbReference type="EC" id="3.4.11.18"/>
    </reaction>
</comment>
<comment type="subunit">
    <text evidence="6">Monomer.</text>
</comment>
<protein>
    <recommendedName>
        <fullName evidence="6 7">Methionine aminopeptidase</fullName>
        <shortName evidence="6">MAP</shortName>
        <shortName evidence="6">MetAP</shortName>
        <ecNumber evidence="6 7">3.4.11.18</ecNumber>
    </recommendedName>
    <alternativeName>
        <fullName evidence="6">Peptidase M</fullName>
    </alternativeName>
</protein>
<dbReference type="PRINTS" id="PR00599">
    <property type="entry name" value="MAPEPTIDASE"/>
</dbReference>
<feature type="binding site" evidence="6">
    <location>
        <position position="232"/>
    </location>
    <ligand>
        <name>a divalent metal cation</name>
        <dbReference type="ChEBI" id="CHEBI:60240"/>
        <label>1</label>
    </ligand>
</feature>
<accession>A0AAN1XWN1</accession>
<feature type="binding site" evidence="6">
    <location>
        <position position="201"/>
    </location>
    <ligand>
        <name>a divalent metal cation</name>
        <dbReference type="ChEBI" id="CHEBI:60240"/>
        <label>2</label>
        <note>catalytic</note>
    </ligand>
</feature>
<dbReference type="GO" id="GO:0005829">
    <property type="term" value="C:cytosol"/>
    <property type="evidence" value="ECO:0007669"/>
    <property type="project" value="TreeGrafter"/>
</dbReference>
<dbReference type="GO" id="GO:0006508">
    <property type="term" value="P:proteolysis"/>
    <property type="evidence" value="ECO:0007669"/>
    <property type="project" value="UniProtKB-KW"/>
</dbReference>
<evidence type="ECO:0000256" key="2">
    <source>
        <dbReference type="ARBA" id="ARBA00022438"/>
    </source>
</evidence>
<dbReference type="AlphaFoldDB" id="A0AAN1XWN1"/>
<dbReference type="HAMAP" id="MF_01974">
    <property type="entry name" value="MetAP_1"/>
    <property type="match status" value="1"/>
</dbReference>
<feature type="domain" description="Peptidase M24" evidence="8">
    <location>
        <begin position="11"/>
        <end position="239"/>
    </location>
</feature>
<feature type="binding site" evidence="6">
    <location>
        <position position="94"/>
    </location>
    <ligand>
        <name>a divalent metal cation</name>
        <dbReference type="ChEBI" id="CHEBI:60240"/>
        <label>1</label>
    </ligand>
</feature>
<organism evidence="9 10">
    <name type="scientific">Vulcanimicrobium alpinum</name>
    <dbReference type="NCBI Taxonomy" id="3016050"/>
    <lineage>
        <taxon>Bacteria</taxon>
        <taxon>Bacillati</taxon>
        <taxon>Vulcanimicrobiota</taxon>
        <taxon>Vulcanimicrobiia</taxon>
        <taxon>Vulcanimicrobiales</taxon>
        <taxon>Vulcanimicrobiaceae</taxon>
        <taxon>Vulcanimicrobium</taxon>
    </lineage>
</organism>
<dbReference type="EMBL" id="AP025523">
    <property type="protein sequence ID" value="BDE06753.1"/>
    <property type="molecule type" value="Genomic_DNA"/>
</dbReference>
<evidence type="ECO:0000256" key="4">
    <source>
        <dbReference type="ARBA" id="ARBA00022723"/>
    </source>
</evidence>
<dbReference type="NCBIfam" id="TIGR00500">
    <property type="entry name" value="met_pdase_I"/>
    <property type="match status" value="1"/>
</dbReference>
<feature type="binding site" evidence="6">
    <location>
        <position position="175"/>
    </location>
    <ligand>
        <name>substrate</name>
    </ligand>
</feature>
<keyword evidence="3 6" id="KW-0645">Protease</keyword>
<dbReference type="EC" id="3.4.11.18" evidence="6 7"/>
<feature type="binding site" evidence="6">
    <location>
        <position position="105"/>
    </location>
    <ligand>
        <name>a divalent metal cation</name>
        <dbReference type="ChEBI" id="CHEBI:60240"/>
        <label>1</label>
    </ligand>
</feature>
<dbReference type="InterPro" id="IPR000994">
    <property type="entry name" value="Pept_M24"/>
</dbReference>
<evidence type="ECO:0000256" key="6">
    <source>
        <dbReference type="HAMAP-Rule" id="MF_01974"/>
    </source>
</evidence>
<dbReference type="GO" id="GO:0004239">
    <property type="term" value="F:initiator methionyl aminopeptidase activity"/>
    <property type="evidence" value="ECO:0007669"/>
    <property type="project" value="UniProtKB-UniRule"/>
</dbReference>
<evidence type="ECO:0000313" key="10">
    <source>
        <dbReference type="Proteomes" id="UP001317532"/>
    </source>
</evidence>
<feature type="binding site" evidence="6">
    <location>
        <position position="232"/>
    </location>
    <ligand>
        <name>a divalent metal cation</name>
        <dbReference type="ChEBI" id="CHEBI:60240"/>
        <label>2</label>
        <note>catalytic</note>
    </ligand>
</feature>
<dbReference type="Pfam" id="PF00557">
    <property type="entry name" value="Peptidase_M24"/>
    <property type="match status" value="1"/>
</dbReference>
<comment type="cofactor">
    <cofactor evidence="6">
        <name>Co(2+)</name>
        <dbReference type="ChEBI" id="CHEBI:48828"/>
    </cofactor>
    <cofactor evidence="6">
        <name>Zn(2+)</name>
        <dbReference type="ChEBI" id="CHEBI:29105"/>
    </cofactor>
    <cofactor evidence="6">
        <name>Mn(2+)</name>
        <dbReference type="ChEBI" id="CHEBI:29035"/>
    </cofactor>
    <cofactor evidence="6">
        <name>Fe(2+)</name>
        <dbReference type="ChEBI" id="CHEBI:29033"/>
    </cofactor>
    <text evidence="6">Binds 2 divalent metal cations per subunit. Has a high-affinity and a low affinity metal-binding site. The true nature of the physiological cofactor is under debate. The enzyme is active with cobalt, zinc, manganese or divalent iron ions. Most likely, methionine aminopeptidases function as mononuclear Fe(2+)-metalloproteases under physiological conditions, and the catalytically relevant metal-binding site has been assigned to the histidine-containing high-affinity site.</text>
</comment>
<keyword evidence="5 6" id="KW-0378">Hydrolase</keyword>
<gene>
    <name evidence="6" type="primary">map</name>
    <name evidence="9" type="ORF">WPS_20290</name>
</gene>
<dbReference type="Proteomes" id="UP001317532">
    <property type="component" value="Chromosome"/>
</dbReference>
<evidence type="ECO:0000256" key="5">
    <source>
        <dbReference type="ARBA" id="ARBA00022801"/>
    </source>
</evidence>
<keyword evidence="4 6" id="KW-0479">Metal-binding</keyword>
<evidence type="ECO:0000313" key="9">
    <source>
        <dbReference type="EMBL" id="BDE06753.1"/>
    </source>
</evidence>
<dbReference type="InterPro" id="IPR001714">
    <property type="entry name" value="Pept_M24_MAP"/>
</dbReference>
<dbReference type="PANTHER" id="PTHR43330">
    <property type="entry name" value="METHIONINE AMINOPEPTIDASE"/>
    <property type="match status" value="1"/>
</dbReference>
<dbReference type="Gene3D" id="3.90.230.10">
    <property type="entry name" value="Creatinase/methionine aminopeptidase superfamily"/>
    <property type="match status" value="1"/>
</dbReference>
<evidence type="ECO:0000259" key="8">
    <source>
        <dbReference type="Pfam" id="PF00557"/>
    </source>
</evidence>
<sequence>MISIKSAREIEIMRRSGKITSKTLTRLMHAAKPGVTTAELDRIADESIRSMGGVPTFIGYQGYPSAICTSVNDEVVHGMPGDRVLHEGDLLSIDIGTTFEGYVSDSAVTVAIGEVGESAKRLMRITQECLMLGIAQMQAGNHLGDIGWAVQQHAEAHGYGVVRKLVGHGIGRKMHEDPQVPNYGKPGSGPLLRKGLCLAVEPMITEGTFEVETLDDGWTVVTEDGKLAAHFEHTIAITDEGPKILTLRDYAEHPDVVRFRPAEEVAA</sequence>
<dbReference type="CDD" id="cd01086">
    <property type="entry name" value="MetAP1"/>
    <property type="match status" value="1"/>
</dbReference>
<dbReference type="InterPro" id="IPR002467">
    <property type="entry name" value="Pept_M24A_MAP1"/>
</dbReference>
<comment type="similarity">
    <text evidence="6">Belongs to the peptidase M24A family. Methionine aminopeptidase type 1 subfamily.</text>
</comment>
<feature type="binding site" evidence="6">
    <location>
        <position position="168"/>
    </location>
    <ligand>
        <name>a divalent metal cation</name>
        <dbReference type="ChEBI" id="CHEBI:60240"/>
        <label>2</label>
        <note>catalytic</note>
    </ligand>
</feature>
<evidence type="ECO:0000256" key="1">
    <source>
        <dbReference type="ARBA" id="ARBA00002521"/>
    </source>
</evidence>
<comment type="function">
    <text evidence="1 6">Removes the N-terminal methionine from nascent proteins. The N-terminal methionine is often cleaved when the second residue in the primary sequence is small and uncharged (Met-Ala-, Cys, Gly, Pro, Ser, Thr, or Val). Requires deformylation of the N(alpha)-formylated initiator methionine before it can be hydrolyzed.</text>
</comment>
<dbReference type="RefSeq" id="WP_317994403.1">
    <property type="nucleotide sequence ID" value="NZ_AP025523.1"/>
</dbReference>
<keyword evidence="2 6" id="KW-0031">Aminopeptidase</keyword>
<dbReference type="GO" id="GO:0070006">
    <property type="term" value="F:metalloaminopeptidase activity"/>
    <property type="evidence" value="ECO:0007669"/>
    <property type="project" value="UniProtKB-UniRule"/>
</dbReference>
<proteinExistence type="inferred from homology"/>
<dbReference type="KEGG" id="vab:WPS_20290"/>
<dbReference type="PANTHER" id="PTHR43330:SF27">
    <property type="entry name" value="METHIONINE AMINOPEPTIDASE"/>
    <property type="match status" value="1"/>
</dbReference>
<dbReference type="SUPFAM" id="SSF55920">
    <property type="entry name" value="Creatinase/aminopeptidase"/>
    <property type="match status" value="1"/>
</dbReference>
<evidence type="ECO:0000256" key="3">
    <source>
        <dbReference type="ARBA" id="ARBA00022670"/>
    </source>
</evidence>
<keyword evidence="10" id="KW-1185">Reference proteome</keyword>
<reference evidence="9 10" key="1">
    <citation type="journal article" date="2022" name="ISME Commun">
        <title>Vulcanimicrobium alpinus gen. nov. sp. nov., the first cultivated representative of the candidate phylum 'Eremiobacterota', is a metabolically versatile aerobic anoxygenic phototroph.</title>
        <authorList>
            <person name="Yabe S."/>
            <person name="Muto K."/>
            <person name="Abe K."/>
            <person name="Yokota A."/>
            <person name="Staudigel H."/>
            <person name="Tebo B.M."/>
        </authorList>
    </citation>
    <scope>NUCLEOTIDE SEQUENCE [LARGE SCALE GENOMIC DNA]</scope>
    <source>
        <strain evidence="9 10">WC8-2</strain>
    </source>
</reference>
<dbReference type="GO" id="GO:0046872">
    <property type="term" value="F:metal ion binding"/>
    <property type="evidence" value="ECO:0007669"/>
    <property type="project" value="UniProtKB-UniRule"/>
</dbReference>
<feature type="binding site" evidence="6">
    <location>
        <position position="77"/>
    </location>
    <ligand>
        <name>substrate</name>
    </ligand>
</feature>
<name>A0AAN1XWN1_UNVUL</name>
<evidence type="ECO:0000256" key="7">
    <source>
        <dbReference type="RuleBase" id="RU003653"/>
    </source>
</evidence>
<dbReference type="InterPro" id="IPR036005">
    <property type="entry name" value="Creatinase/aminopeptidase-like"/>
</dbReference>
<feature type="binding site" evidence="6">
    <location>
        <position position="105"/>
    </location>
    <ligand>
        <name>a divalent metal cation</name>
        <dbReference type="ChEBI" id="CHEBI:60240"/>
        <label>2</label>
        <note>catalytic</note>
    </ligand>
</feature>